<accession>A0A8T2S3T5</accession>
<reference evidence="12" key="1">
    <citation type="submission" date="2021-08" db="EMBL/GenBank/DDBJ databases">
        <title>WGS assembly of Ceratopteris richardii.</title>
        <authorList>
            <person name="Marchant D.B."/>
            <person name="Chen G."/>
            <person name="Jenkins J."/>
            <person name="Shu S."/>
            <person name="Leebens-Mack J."/>
            <person name="Grimwood J."/>
            <person name="Schmutz J."/>
            <person name="Soltis P."/>
            <person name="Soltis D."/>
            <person name="Chen Z.-H."/>
        </authorList>
    </citation>
    <scope>NUCLEOTIDE SEQUENCE</scope>
    <source>
        <strain evidence="12">Whitten #5841</strain>
        <tissue evidence="12">Leaf</tissue>
    </source>
</reference>
<dbReference type="Pfam" id="PF00249">
    <property type="entry name" value="Myb_DNA-binding"/>
    <property type="match status" value="1"/>
</dbReference>
<keyword evidence="6" id="KW-0479">Metal-binding</keyword>
<protein>
    <submittedName>
        <fullName evidence="12">Uncharacterized protein</fullName>
    </submittedName>
</protein>
<dbReference type="GO" id="GO:0005634">
    <property type="term" value="C:nucleus"/>
    <property type="evidence" value="ECO:0007669"/>
    <property type="project" value="UniProtKB-SubCell"/>
</dbReference>
<dbReference type="InterPro" id="IPR017930">
    <property type="entry name" value="Myb_dom"/>
</dbReference>
<evidence type="ECO:0000256" key="2">
    <source>
        <dbReference type="ARBA" id="ARBA00023015"/>
    </source>
</evidence>
<dbReference type="Gene3D" id="1.10.10.60">
    <property type="entry name" value="Homeodomain-like"/>
    <property type="match status" value="1"/>
</dbReference>
<feature type="domain" description="CCHC-type" evidence="9">
    <location>
        <begin position="3"/>
        <end position="18"/>
    </location>
</feature>
<proteinExistence type="predicted"/>
<keyword evidence="5" id="KW-0539">Nucleus</keyword>
<dbReference type="FunFam" id="1.10.10.60:FF:000009">
    <property type="entry name" value="transcription factor MYB1R1"/>
    <property type="match status" value="1"/>
</dbReference>
<evidence type="ECO:0000313" key="13">
    <source>
        <dbReference type="Proteomes" id="UP000825935"/>
    </source>
</evidence>
<dbReference type="CDD" id="cd00167">
    <property type="entry name" value="SANT"/>
    <property type="match status" value="1"/>
</dbReference>
<dbReference type="PROSITE" id="PS50090">
    <property type="entry name" value="MYB_LIKE"/>
    <property type="match status" value="1"/>
</dbReference>
<dbReference type="InterPro" id="IPR001005">
    <property type="entry name" value="SANT/Myb"/>
</dbReference>
<dbReference type="SUPFAM" id="SSF46689">
    <property type="entry name" value="Homeodomain-like"/>
    <property type="match status" value="1"/>
</dbReference>
<evidence type="ECO:0000256" key="7">
    <source>
        <dbReference type="SAM" id="MobiDB-lite"/>
    </source>
</evidence>
<evidence type="ECO:0000256" key="4">
    <source>
        <dbReference type="ARBA" id="ARBA00023163"/>
    </source>
</evidence>
<keyword evidence="13" id="KW-1185">Reference proteome</keyword>
<dbReference type="PROSITE" id="PS51293">
    <property type="entry name" value="SANT"/>
    <property type="match status" value="1"/>
</dbReference>
<evidence type="ECO:0000313" key="12">
    <source>
        <dbReference type="EMBL" id="KAH7306825.1"/>
    </source>
</evidence>
<dbReference type="InterPro" id="IPR017884">
    <property type="entry name" value="SANT_dom"/>
</dbReference>
<feature type="region of interest" description="Disordered" evidence="7">
    <location>
        <begin position="384"/>
        <end position="416"/>
    </location>
</feature>
<keyword evidence="6" id="KW-0862">Zinc</keyword>
<evidence type="ECO:0000259" key="10">
    <source>
        <dbReference type="PROSITE" id="PS51293"/>
    </source>
</evidence>
<evidence type="ECO:0000256" key="3">
    <source>
        <dbReference type="ARBA" id="ARBA00023125"/>
    </source>
</evidence>
<evidence type="ECO:0000259" key="8">
    <source>
        <dbReference type="PROSITE" id="PS50090"/>
    </source>
</evidence>
<dbReference type="GO" id="GO:0003677">
    <property type="term" value="F:DNA binding"/>
    <property type="evidence" value="ECO:0007669"/>
    <property type="project" value="UniProtKB-KW"/>
</dbReference>
<dbReference type="InterPro" id="IPR052245">
    <property type="entry name" value="Plant_Stress_Dev_TF"/>
</dbReference>
<evidence type="ECO:0000256" key="5">
    <source>
        <dbReference type="ARBA" id="ARBA00023242"/>
    </source>
</evidence>
<dbReference type="GO" id="GO:0006355">
    <property type="term" value="P:regulation of DNA-templated transcription"/>
    <property type="evidence" value="ECO:0007669"/>
    <property type="project" value="UniProtKB-ARBA"/>
</dbReference>
<keyword evidence="3" id="KW-0238">DNA-binding</keyword>
<dbReference type="PANTHER" id="PTHR44191">
    <property type="entry name" value="TRANSCRIPTION FACTOR KUA1"/>
    <property type="match status" value="1"/>
</dbReference>
<dbReference type="PROSITE" id="PS50158">
    <property type="entry name" value="ZF_CCHC"/>
    <property type="match status" value="1"/>
</dbReference>
<evidence type="ECO:0000256" key="6">
    <source>
        <dbReference type="PROSITE-ProRule" id="PRU00047"/>
    </source>
</evidence>
<comment type="caution">
    <text evidence="12">The sequence shown here is derived from an EMBL/GenBank/DDBJ whole genome shotgun (WGS) entry which is preliminary data.</text>
</comment>
<feature type="compositionally biased region" description="Polar residues" evidence="7">
    <location>
        <begin position="388"/>
        <end position="416"/>
    </location>
</feature>
<dbReference type="SMART" id="SM00717">
    <property type="entry name" value="SANT"/>
    <property type="match status" value="1"/>
</dbReference>
<dbReference type="InterPro" id="IPR006447">
    <property type="entry name" value="Myb_dom_plants"/>
</dbReference>
<name>A0A8T2S3T5_CERRI</name>
<dbReference type="InterPro" id="IPR001878">
    <property type="entry name" value="Znf_CCHC"/>
</dbReference>
<feature type="domain" description="SANT" evidence="10">
    <location>
        <begin position="120"/>
        <end position="168"/>
    </location>
</feature>
<keyword evidence="6" id="KW-0863">Zinc-finger</keyword>
<dbReference type="Proteomes" id="UP000825935">
    <property type="component" value="Chromosome 22"/>
</dbReference>
<dbReference type="InterPro" id="IPR009057">
    <property type="entry name" value="Homeodomain-like_sf"/>
</dbReference>
<dbReference type="PROSITE" id="PS51294">
    <property type="entry name" value="HTH_MYB"/>
    <property type="match status" value="1"/>
</dbReference>
<organism evidence="12 13">
    <name type="scientific">Ceratopteris richardii</name>
    <name type="common">Triangle waterfern</name>
    <dbReference type="NCBI Taxonomy" id="49495"/>
    <lineage>
        <taxon>Eukaryota</taxon>
        <taxon>Viridiplantae</taxon>
        <taxon>Streptophyta</taxon>
        <taxon>Embryophyta</taxon>
        <taxon>Tracheophyta</taxon>
        <taxon>Polypodiopsida</taxon>
        <taxon>Polypodiidae</taxon>
        <taxon>Polypodiales</taxon>
        <taxon>Pteridineae</taxon>
        <taxon>Pteridaceae</taxon>
        <taxon>Parkerioideae</taxon>
        <taxon>Ceratopteris</taxon>
    </lineage>
</organism>
<gene>
    <name evidence="12" type="ORF">KP509_22G032800</name>
</gene>
<comment type="subcellular location">
    <subcellularLocation>
        <location evidence="1">Nucleus</location>
    </subcellularLocation>
</comment>
<dbReference type="GO" id="GO:0008270">
    <property type="term" value="F:zinc ion binding"/>
    <property type="evidence" value="ECO:0007669"/>
    <property type="project" value="UniProtKB-KW"/>
</dbReference>
<dbReference type="OrthoDB" id="118550at2759"/>
<dbReference type="NCBIfam" id="TIGR01557">
    <property type="entry name" value="myb_SHAQKYF"/>
    <property type="match status" value="1"/>
</dbReference>
<dbReference type="AlphaFoldDB" id="A0A8T2S3T5"/>
<dbReference type="OMA" id="HSAFQSM"/>
<sequence length="416" mass="45572">MTRRCSHCGHNGHNSRTCLEMKGGFKLFGVRLAADSVPFMPAVNVVPSAESSSSSSSTAMRKSFSMGNLCHYGSAETAASPPAALAADQSEVADAVEGYASDDLVHSSSNPRERKKGIPWTEEEHRAFLIGLQKLGKGDWRGISRNFVKTRTPTQVASHAQKYFLRQNNSTKRRRRSSLFDITPNAVSSLVEETVLEEEHGCEDVDVCPELSLGQSIPHGNSRIFNTTLLSHQAYSINRFSSAMSQTPLTSAAMTIPETNETCDEAQFSDLDVDERQDIVEQENIAVVTPDVDAMECGPETQDNLERPIPGFYQFPPVYLWPGQGFYGVPNSGFWGRGTNIVKPTPILPKPLNDSSDAKDSRDLQMNVARPVMEPTPLSYKLMEEGSRQSAFHSMSQSSNQEIDGQGSMTSAISVP</sequence>
<keyword evidence="4" id="KW-0804">Transcription</keyword>
<evidence type="ECO:0000259" key="11">
    <source>
        <dbReference type="PROSITE" id="PS51294"/>
    </source>
</evidence>
<dbReference type="PANTHER" id="PTHR44191:SF62">
    <property type="entry name" value="OS04G0341900 PROTEIN"/>
    <property type="match status" value="1"/>
</dbReference>
<keyword evidence="2" id="KW-0805">Transcription regulation</keyword>
<evidence type="ECO:0000259" key="9">
    <source>
        <dbReference type="PROSITE" id="PS50158"/>
    </source>
</evidence>
<feature type="domain" description="HTH myb-type" evidence="11">
    <location>
        <begin position="112"/>
        <end position="168"/>
    </location>
</feature>
<dbReference type="EMBL" id="CM035427">
    <property type="protein sequence ID" value="KAH7306825.1"/>
    <property type="molecule type" value="Genomic_DNA"/>
</dbReference>
<evidence type="ECO:0000256" key="1">
    <source>
        <dbReference type="ARBA" id="ARBA00004123"/>
    </source>
</evidence>
<feature type="domain" description="Myb-like" evidence="8">
    <location>
        <begin position="112"/>
        <end position="164"/>
    </location>
</feature>